<name>A0A1L5F9F8_CLOKL</name>
<evidence type="ECO:0000313" key="2">
    <source>
        <dbReference type="EMBL" id="APM39654.1"/>
    </source>
</evidence>
<accession>A0A1L5F9F8</accession>
<dbReference type="PANTHER" id="PTHR43252:SF6">
    <property type="entry name" value="NEGATIVE TRANSCRIPTION REGULATOR PADR"/>
    <property type="match status" value="1"/>
</dbReference>
<dbReference type="InterPro" id="IPR036390">
    <property type="entry name" value="WH_DNA-bd_sf"/>
</dbReference>
<evidence type="ECO:0000259" key="1">
    <source>
        <dbReference type="Pfam" id="PF03551"/>
    </source>
</evidence>
<proteinExistence type="predicted"/>
<dbReference type="RefSeq" id="WP_073539271.1">
    <property type="nucleotide sequence ID" value="NZ_CP018335.1"/>
</dbReference>
<reference evidence="2 3" key="1">
    <citation type="submission" date="2016-12" db="EMBL/GenBank/DDBJ databases">
        <title>Complete genome sequence of Clostridium kluyveri JZZ isolated from the pit mud of a Chinese flavor liquor-making factory.</title>
        <authorList>
            <person name="Wang Y."/>
        </authorList>
    </citation>
    <scope>NUCLEOTIDE SEQUENCE [LARGE SCALE GENOMIC DNA]</scope>
    <source>
        <strain evidence="2 3">JZZ</strain>
    </source>
</reference>
<dbReference type="InterPro" id="IPR036388">
    <property type="entry name" value="WH-like_DNA-bd_sf"/>
</dbReference>
<dbReference type="AlphaFoldDB" id="A0A1L5F9F8"/>
<gene>
    <name evidence="2" type="ORF">BS101_13335</name>
</gene>
<feature type="domain" description="Transcription regulator PadR N-terminal" evidence="1">
    <location>
        <begin position="7"/>
        <end position="78"/>
    </location>
</feature>
<dbReference type="OrthoDB" id="9808762at2"/>
<dbReference type="Pfam" id="PF03551">
    <property type="entry name" value="PadR"/>
    <property type="match status" value="1"/>
</dbReference>
<dbReference type="PANTHER" id="PTHR43252">
    <property type="entry name" value="TRANSCRIPTIONAL REGULATOR YQJI"/>
    <property type="match status" value="1"/>
</dbReference>
<evidence type="ECO:0000313" key="3">
    <source>
        <dbReference type="Proteomes" id="UP000184604"/>
    </source>
</evidence>
<dbReference type="Gene3D" id="1.10.10.10">
    <property type="entry name" value="Winged helix-like DNA-binding domain superfamily/Winged helix DNA-binding domain"/>
    <property type="match status" value="1"/>
</dbReference>
<dbReference type="SUPFAM" id="SSF46785">
    <property type="entry name" value="Winged helix' DNA-binding domain"/>
    <property type="match status" value="1"/>
</dbReference>
<dbReference type="Proteomes" id="UP000184604">
    <property type="component" value="Chromosome"/>
</dbReference>
<dbReference type="EMBL" id="CP018335">
    <property type="protein sequence ID" value="APM39654.1"/>
    <property type="molecule type" value="Genomic_DNA"/>
</dbReference>
<protein>
    <submittedName>
        <fullName evidence="2">Transcriptional regulator</fullName>
    </submittedName>
</protein>
<organism evidence="2 3">
    <name type="scientific">Clostridium kluyveri</name>
    <dbReference type="NCBI Taxonomy" id="1534"/>
    <lineage>
        <taxon>Bacteria</taxon>
        <taxon>Bacillati</taxon>
        <taxon>Bacillota</taxon>
        <taxon>Clostridia</taxon>
        <taxon>Eubacteriales</taxon>
        <taxon>Clostridiaceae</taxon>
        <taxon>Clostridium</taxon>
    </lineage>
</organism>
<dbReference type="InterPro" id="IPR005149">
    <property type="entry name" value="Tscrpt_reg_PadR_N"/>
</dbReference>
<sequence length="176" mass="20913">MMNELFILGELMEEPQSGYHLRNALQVSLGHHRKISYGVIYPLLEKLEKKGFLEITNVESDKKNKKIATITEKGEKRFFELMKMPVPKGAHNADIYLIKLDVMQHLALDEQIQLLDQFYQEQKDIIKDTQNALQKLAEKDSKDHWYASRKFELRLRQTTVAIEWIEKFKHELKKEW</sequence>